<protein>
    <submittedName>
        <fullName evidence="2">Uncharacterized protein</fullName>
    </submittedName>
</protein>
<dbReference type="AlphaFoldDB" id="A0A9X9LSE8"/>
<feature type="region of interest" description="Disordered" evidence="1">
    <location>
        <begin position="1"/>
        <end position="57"/>
    </location>
</feature>
<gene>
    <name evidence="2" type="ORF">BN2614_LOCUS2</name>
</gene>
<sequence length="57" mass="6194">MPPGRRKPLDLPQTVAGASPTPSPQAVSAFAPFPSLQEKFPTDTKSLIPNRPKIRKK</sequence>
<dbReference type="EMBL" id="CYRY02014484">
    <property type="protein sequence ID" value="VCW84524.1"/>
    <property type="molecule type" value="Genomic_DNA"/>
</dbReference>
<dbReference type="Proteomes" id="UP000269945">
    <property type="component" value="Unassembled WGS sequence"/>
</dbReference>
<proteinExistence type="predicted"/>
<organism evidence="2 3">
    <name type="scientific">Gulo gulo</name>
    <name type="common">Wolverine</name>
    <name type="synonym">Gluton</name>
    <dbReference type="NCBI Taxonomy" id="48420"/>
    <lineage>
        <taxon>Eukaryota</taxon>
        <taxon>Metazoa</taxon>
        <taxon>Chordata</taxon>
        <taxon>Craniata</taxon>
        <taxon>Vertebrata</taxon>
        <taxon>Euteleostomi</taxon>
        <taxon>Mammalia</taxon>
        <taxon>Eutheria</taxon>
        <taxon>Laurasiatheria</taxon>
        <taxon>Carnivora</taxon>
        <taxon>Caniformia</taxon>
        <taxon>Musteloidea</taxon>
        <taxon>Mustelidae</taxon>
        <taxon>Guloninae</taxon>
        <taxon>Gulo</taxon>
    </lineage>
</organism>
<keyword evidence="3" id="KW-1185">Reference proteome</keyword>
<evidence type="ECO:0000313" key="2">
    <source>
        <dbReference type="EMBL" id="VCW84524.1"/>
    </source>
</evidence>
<accession>A0A9X9LSE8</accession>
<evidence type="ECO:0000256" key="1">
    <source>
        <dbReference type="SAM" id="MobiDB-lite"/>
    </source>
</evidence>
<comment type="caution">
    <text evidence="2">The sequence shown here is derived from an EMBL/GenBank/DDBJ whole genome shotgun (WGS) entry which is preliminary data.</text>
</comment>
<evidence type="ECO:0000313" key="3">
    <source>
        <dbReference type="Proteomes" id="UP000269945"/>
    </source>
</evidence>
<reference evidence="2 3" key="1">
    <citation type="submission" date="2018-10" db="EMBL/GenBank/DDBJ databases">
        <authorList>
            <person name="Ekblom R."/>
            <person name="Jareborg N."/>
        </authorList>
    </citation>
    <scope>NUCLEOTIDE SEQUENCE [LARGE SCALE GENOMIC DNA]</scope>
    <source>
        <tissue evidence="2">Muscle</tissue>
    </source>
</reference>
<name>A0A9X9LSE8_GULGU</name>